<feature type="transmembrane region" description="Helical" evidence="1">
    <location>
        <begin position="69"/>
        <end position="87"/>
    </location>
</feature>
<dbReference type="RefSeq" id="YP_008126781.1">
    <property type="nucleotide sequence ID" value="NC_021540.1"/>
</dbReference>
<dbReference type="GeneID" id="16194916"/>
<dbReference type="KEGG" id="vg:16194916"/>
<gene>
    <name evidence="2" type="ORF">JA1_0018</name>
</gene>
<evidence type="ECO:0000313" key="2">
    <source>
        <dbReference type="EMBL" id="AGI61772.1"/>
    </source>
</evidence>
<proteinExistence type="predicted"/>
<keyword evidence="1" id="KW-0472">Membrane</keyword>
<name>R9R4F7_9CAUD</name>
<feature type="transmembrane region" description="Helical" evidence="1">
    <location>
        <begin position="15"/>
        <end position="34"/>
    </location>
</feature>
<evidence type="ECO:0000256" key="1">
    <source>
        <dbReference type="SAM" id="Phobius"/>
    </source>
</evidence>
<dbReference type="EMBL" id="KC438282">
    <property type="protein sequence ID" value="AGI61772.1"/>
    <property type="molecule type" value="Genomic_DNA"/>
</dbReference>
<protein>
    <submittedName>
        <fullName evidence="2">PF10947 family protein</fullName>
    </submittedName>
</protein>
<feature type="transmembrane region" description="Helical" evidence="1">
    <location>
        <begin position="41"/>
        <end position="63"/>
    </location>
</feature>
<dbReference type="Proteomes" id="UP000014320">
    <property type="component" value="Segment"/>
</dbReference>
<keyword evidence="1" id="KW-0812">Transmembrane</keyword>
<evidence type="ECO:0000313" key="3">
    <source>
        <dbReference type="Proteomes" id="UP000014320"/>
    </source>
</evidence>
<keyword evidence="1" id="KW-1133">Transmembrane helix</keyword>
<sequence>MAIKLHLVRDDETKVVPYGFSWTTFIFSFWPSLIRKDWGSAFKILLVSFCTTLGLTLAGSLIYHYESMHGVYLLIYLLTVLIDWVIADKVNNWYSRKLAYLGWKVDWVKTLESNERIREPRTVLNLLAVDGYSFKGDYS</sequence>
<organism evidence="2 3">
    <name type="scientific">Vibrio phage JA-1</name>
    <dbReference type="NCBI Taxonomy" id="1283071"/>
    <lineage>
        <taxon>Viruses</taxon>
        <taxon>Duplodnaviria</taxon>
        <taxon>Heunggongvirae</taxon>
        <taxon>Uroviricota</taxon>
        <taxon>Caudoviricetes</taxon>
        <taxon>Schitoviridae</taxon>
        <taxon>Pacinivirus</taxon>
        <taxon>Pacinivirus VCO139</taxon>
    </lineage>
</organism>
<reference evidence="2 3" key="1">
    <citation type="journal article" date="2013" name="Virol. J.">
        <title>Whole genome sequencing and comparative genomic analyses of two Vibrio cholerae O139 Bengal-specific Podoviruses to other N4-like phages reveal extensive genetic diversity.</title>
        <authorList>
            <person name="Fouts D.E."/>
            <person name="Klumpp J."/>
            <person name="Bishop-Lilly K.A."/>
            <person name="Rajavel M."/>
            <person name="Willner K.M."/>
            <person name="Butani A."/>
            <person name="Henry M."/>
            <person name="Biswas B."/>
            <person name="Li M."/>
            <person name="Albert M.J."/>
            <person name="Loessner M.J."/>
            <person name="Calendar R."/>
            <person name="Sozhamannan S."/>
        </authorList>
    </citation>
    <scope>NUCLEOTIDE SEQUENCE [LARGE SCALE GENOMIC DNA]</scope>
</reference>
<dbReference type="OrthoDB" id="31484at10239"/>
<accession>R9R4F7</accession>